<gene>
    <name evidence="1" type="ORF">UFOVP1106_34</name>
</gene>
<reference evidence="1" key="1">
    <citation type="submission" date="2020-05" db="EMBL/GenBank/DDBJ databases">
        <authorList>
            <person name="Chiriac C."/>
            <person name="Salcher M."/>
            <person name="Ghai R."/>
            <person name="Kavagutti S V."/>
        </authorList>
    </citation>
    <scope>NUCLEOTIDE SEQUENCE</scope>
</reference>
<proteinExistence type="predicted"/>
<sequence>MITGFQEVQPALPILSDEKLNEFHAYQVSRIKCMREVNFCVNMLPVASALKQLAEDELKQRGLWIRK</sequence>
<organism evidence="1">
    <name type="scientific">uncultured Caudovirales phage</name>
    <dbReference type="NCBI Taxonomy" id="2100421"/>
    <lineage>
        <taxon>Viruses</taxon>
        <taxon>Duplodnaviria</taxon>
        <taxon>Heunggongvirae</taxon>
        <taxon>Uroviricota</taxon>
        <taxon>Caudoviricetes</taxon>
        <taxon>Peduoviridae</taxon>
        <taxon>Maltschvirus</taxon>
        <taxon>Maltschvirus maltsch</taxon>
    </lineage>
</organism>
<name>A0A6J5QM78_9CAUD</name>
<evidence type="ECO:0000313" key="1">
    <source>
        <dbReference type="EMBL" id="CAB4183646.1"/>
    </source>
</evidence>
<accession>A0A6J5QM78</accession>
<dbReference type="EMBL" id="LR797049">
    <property type="protein sequence ID" value="CAB4183646.1"/>
    <property type="molecule type" value="Genomic_DNA"/>
</dbReference>
<protein>
    <submittedName>
        <fullName evidence="1">Uncharacterized protein</fullName>
    </submittedName>
</protein>